<dbReference type="PANTHER" id="PTHR21266:SF60">
    <property type="entry name" value="3-KETOSTEROID-9-ALPHA-MONOOXYGENASE, OXYGENASE COMPONENT"/>
    <property type="match status" value="1"/>
</dbReference>
<dbReference type="RefSeq" id="WP_179812621.1">
    <property type="nucleotide sequence ID" value="NZ_JACBZD010000001.1"/>
</dbReference>
<comment type="caution">
    <text evidence="8">The sequence shown here is derived from an EMBL/GenBank/DDBJ whole genome shotgun (WGS) entry which is preliminary data.</text>
</comment>
<evidence type="ECO:0000256" key="2">
    <source>
        <dbReference type="ARBA" id="ARBA00022723"/>
    </source>
</evidence>
<reference evidence="8 9" key="1">
    <citation type="submission" date="2020-07" db="EMBL/GenBank/DDBJ databases">
        <title>Sequencing the genomes of 1000 actinobacteria strains.</title>
        <authorList>
            <person name="Klenk H.-P."/>
        </authorList>
    </citation>
    <scope>NUCLEOTIDE SEQUENCE [LARGE SCALE GENOMIC DNA]</scope>
    <source>
        <strain evidence="8 9">DSM 42178</strain>
    </source>
</reference>
<sequence length="362" mass="38994">MALLGALTSLASLAAPSPSGSPPFVRRRPVPWDEQPPTWRQARPRVIEAALDRARRRPSGNWFVLAASREIRADRPFGRTVAGVEVVAWRGADGRAHAAPGACPHLGAPLCRAPIRGGRLVCHWHGMALGPDGAPGWVPFPVHEDGVLTWVRLDEAGGEAPLDRPVLPPGRPEPADAVTAVATMVGRCEPDDVLANRLDPWHGAWFHPYSFADLRVLAGPDAHSADHWEGDAAGRLSGPDPLGPDRFLVEVTFTLSRRVGVPVRAEFTCPDPRTVVMRVVEGEGTGSMVETHATPLGPARDGTPRTAVIEAVIARSDRPGFAAARGAAPLLRPLMRAAARRLWRDDLAYAERRWELRTKAGG</sequence>
<dbReference type="GO" id="GO:0016705">
    <property type="term" value="F:oxidoreductase activity, acting on paired donors, with incorporation or reduction of molecular oxygen"/>
    <property type="evidence" value="ECO:0007669"/>
    <property type="project" value="UniProtKB-ARBA"/>
</dbReference>
<evidence type="ECO:0000256" key="6">
    <source>
        <dbReference type="SAM" id="MobiDB-lite"/>
    </source>
</evidence>
<keyword evidence="3" id="KW-0560">Oxidoreductase</keyword>
<evidence type="ECO:0000313" key="9">
    <source>
        <dbReference type="Proteomes" id="UP000567795"/>
    </source>
</evidence>
<feature type="region of interest" description="Disordered" evidence="6">
    <location>
        <begin position="15"/>
        <end position="37"/>
    </location>
</feature>
<keyword evidence="1" id="KW-0001">2Fe-2S</keyword>
<evidence type="ECO:0000256" key="3">
    <source>
        <dbReference type="ARBA" id="ARBA00023002"/>
    </source>
</evidence>
<evidence type="ECO:0000313" key="8">
    <source>
        <dbReference type="EMBL" id="NYI03597.1"/>
    </source>
</evidence>
<name>A0A852ZQ27_9ACTN</name>
<keyword evidence="2" id="KW-0479">Metal-binding</keyword>
<dbReference type="AlphaFoldDB" id="A0A852ZQ27"/>
<evidence type="ECO:0000256" key="5">
    <source>
        <dbReference type="ARBA" id="ARBA00023014"/>
    </source>
</evidence>
<dbReference type="PROSITE" id="PS51296">
    <property type="entry name" value="RIESKE"/>
    <property type="match status" value="1"/>
</dbReference>
<dbReference type="InterPro" id="IPR017941">
    <property type="entry name" value="Rieske_2Fe-2S"/>
</dbReference>
<protein>
    <recommendedName>
        <fullName evidence="7">Rieske domain-containing protein</fullName>
    </recommendedName>
</protein>
<dbReference type="PANTHER" id="PTHR21266">
    <property type="entry name" value="IRON-SULFUR DOMAIN CONTAINING PROTEIN"/>
    <property type="match status" value="1"/>
</dbReference>
<feature type="domain" description="Rieske" evidence="7">
    <location>
        <begin position="62"/>
        <end position="151"/>
    </location>
</feature>
<dbReference type="Pfam" id="PF19299">
    <property type="entry name" value="DUF5914"/>
    <property type="match status" value="1"/>
</dbReference>
<dbReference type="GO" id="GO:0046872">
    <property type="term" value="F:metal ion binding"/>
    <property type="evidence" value="ECO:0007669"/>
    <property type="project" value="UniProtKB-KW"/>
</dbReference>
<accession>A0A852ZQ27</accession>
<gene>
    <name evidence="8" type="ORF">FHU37_000540</name>
</gene>
<dbReference type="InterPro" id="IPR036922">
    <property type="entry name" value="Rieske_2Fe-2S_sf"/>
</dbReference>
<dbReference type="GO" id="GO:0051537">
    <property type="term" value="F:2 iron, 2 sulfur cluster binding"/>
    <property type="evidence" value="ECO:0007669"/>
    <property type="project" value="UniProtKB-KW"/>
</dbReference>
<dbReference type="EMBL" id="JACBZD010000001">
    <property type="protein sequence ID" value="NYI03597.1"/>
    <property type="molecule type" value="Genomic_DNA"/>
</dbReference>
<keyword evidence="4" id="KW-0408">Iron</keyword>
<dbReference type="InterPro" id="IPR050584">
    <property type="entry name" value="Cholesterol_7-desaturase"/>
</dbReference>
<keyword evidence="9" id="KW-1185">Reference proteome</keyword>
<dbReference type="Gene3D" id="2.102.10.10">
    <property type="entry name" value="Rieske [2Fe-2S] iron-sulphur domain"/>
    <property type="match status" value="1"/>
</dbReference>
<proteinExistence type="predicted"/>
<dbReference type="Proteomes" id="UP000567795">
    <property type="component" value="Unassembled WGS sequence"/>
</dbReference>
<keyword evidence="5" id="KW-0411">Iron-sulfur</keyword>
<dbReference type="SUPFAM" id="SSF50022">
    <property type="entry name" value="ISP domain"/>
    <property type="match status" value="1"/>
</dbReference>
<dbReference type="Pfam" id="PF00355">
    <property type="entry name" value="Rieske"/>
    <property type="match status" value="1"/>
</dbReference>
<organism evidence="8 9">
    <name type="scientific">Allostreptomyces psammosilenae</name>
    <dbReference type="NCBI Taxonomy" id="1892865"/>
    <lineage>
        <taxon>Bacteria</taxon>
        <taxon>Bacillati</taxon>
        <taxon>Actinomycetota</taxon>
        <taxon>Actinomycetes</taxon>
        <taxon>Kitasatosporales</taxon>
        <taxon>Streptomycetaceae</taxon>
        <taxon>Allostreptomyces</taxon>
    </lineage>
</organism>
<evidence type="ECO:0000256" key="1">
    <source>
        <dbReference type="ARBA" id="ARBA00022714"/>
    </source>
</evidence>
<dbReference type="GO" id="GO:0004497">
    <property type="term" value="F:monooxygenase activity"/>
    <property type="evidence" value="ECO:0007669"/>
    <property type="project" value="UniProtKB-ARBA"/>
</dbReference>
<evidence type="ECO:0000256" key="4">
    <source>
        <dbReference type="ARBA" id="ARBA00023004"/>
    </source>
</evidence>
<dbReference type="InterPro" id="IPR045612">
    <property type="entry name" value="DUF5914"/>
</dbReference>
<evidence type="ECO:0000259" key="7">
    <source>
        <dbReference type="PROSITE" id="PS51296"/>
    </source>
</evidence>